<dbReference type="Pfam" id="PF13844">
    <property type="entry name" value="Glyco_transf_41"/>
    <property type="match status" value="2"/>
</dbReference>
<evidence type="ECO:0000313" key="10">
    <source>
        <dbReference type="EMBL" id="TCP14451.1"/>
    </source>
</evidence>
<dbReference type="InterPro" id="IPR011990">
    <property type="entry name" value="TPR-like_helical_dom_sf"/>
</dbReference>
<dbReference type="Proteomes" id="UP000295182">
    <property type="component" value="Unassembled WGS sequence"/>
</dbReference>
<dbReference type="PROSITE" id="PS50005">
    <property type="entry name" value="TPR"/>
    <property type="match status" value="4"/>
</dbReference>
<dbReference type="Pfam" id="PF13432">
    <property type="entry name" value="TPR_16"/>
    <property type="match status" value="2"/>
</dbReference>
<evidence type="ECO:0000256" key="3">
    <source>
        <dbReference type="ARBA" id="ARBA00011970"/>
    </source>
</evidence>
<feature type="domain" description="O-GlcNAc transferase C-terminal" evidence="9">
    <location>
        <begin position="396"/>
        <end position="560"/>
    </location>
</feature>
<evidence type="ECO:0000256" key="1">
    <source>
        <dbReference type="ARBA" id="ARBA00004922"/>
    </source>
</evidence>
<dbReference type="RefSeq" id="WP_165887108.1">
    <property type="nucleotide sequence ID" value="NZ_QXNC01000028.1"/>
</dbReference>
<keyword evidence="7 8" id="KW-0802">TPR repeat</keyword>
<dbReference type="Gene3D" id="3.40.50.2000">
    <property type="entry name" value="Glycogen Phosphorylase B"/>
    <property type="match status" value="1"/>
</dbReference>
<reference evidence="10 11" key="1">
    <citation type="submission" date="2019-03" db="EMBL/GenBank/DDBJ databases">
        <title>Genomic Encyclopedia of Type Strains, Phase IV (KMG-IV): sequencing the most valuable type-strain genomes for metagenomic binning, comparative biology and taxonomic classification.</title>
        <authorList>
            <person name="Goeker M."/>
        </authorList>
    </citation>
    <scope>NUCLEOTIDE SEQUENCE [LARGE SCALE GENOMIC DNA]</scope>
    <source>
        <strain evidence="10 11">DSM 1837</strain>
    </source>
</reference>
<comment type="pathway">
    <text evidence="1">Protein modification; protein glycosylation.</text>
</comment>
<name>A0A4R2N3I0_9BURK</name>
<dbReference type="InterPro" id="IPR029489">
    <property type="entry name" value="OGT/SEC/SPY_C"/>
</dbReference>
<dbReference type="Gene3D" id="3.40.50.11380">
    <property type="match status" value="1"/>
</dbReference>
<dbReference type="SMART" id="SM00028">
    <property type="entry name" value="TPR"/>
    <property type="match status" value="7"/>
</dbReference>
<feature type="repeat" description="TPR" evidence="8">
    <location>
        <begin position="257"/>
        <end position="290"/>
    </location>
</feature>
<dbReference type="GO" id="GO:0097363">
    <property type="term" value="F:protein O-acetylglucosaminyltransferase activity"/>
    <property type="evidence" value="ECO:0007669"/>
    <property type="project" value="UniProtKB-EC"/>
</dbReference>
<evidence type="ECO:0000256" key="8">
    <source>
        <dbReference type="PROSITE-ProRule" id="PRU00339"/>
    </source>
</evidence>
<dbReference type="AlphaFoldDB" id="A0A4R2N3I0"/>
<feature type="domain" description="O-GlcNAc transferase C-terminal" evidence="9">
    <location>
        <begin position="585"/>
        <end position="753"/>
    </location>
</feature>
<protein>
    <recommendedName>
        <fullName evidence="3">protein O-GlcNAc transferase</fullName>
        <ecNumber evidence="3">2.4.1.255</ecNumber>
    </recommendedName>
</protein>
<evidence type="ECO:0000256" key="7">
    <source>
        <dbReference type="ARBA" id="ARBA00022803"/>
    </source>
</evidence>
<evidence type="ECO:0000256" key="4">
    <source>
        <dbReference type="ARBA" id="ARBA00022676"/>
    </source>
</evidence>
<comment type="caution">
    <text evidence="10">The sequence shown here is derived from an EMBL/GenBank/DDBJ whole genome shotgun (WGS) entry which is preliminary data.</text>
</comment>
<evidence type="ECO:0000256" key="6">
    <source>
        <dbReference type="ARBA" id="ARBA00022737"/>
    </source>
</evidence>
<gene>
    <name evidence="10" type="ORF">EV674_13037</name>
</gene>
<keyword evidence="6" id="KW-0677">Repeat</keyword>
<dbReference type="PANTHER" id="PTHR44835:SF1">
    <property type="entry name" value="PROTEIN O-GLCNAC TRANSFERASE"/>
    <property type="match status" value="1"/>
</dbReference>
<sequence>MNQITVVPARDPSLEDQLSAEAAEVLRQTMDLALQCHHAKDWEQAAMLYQVVLRLLPEHADANHNLGAILVEQGSPLEAIPFFQRALQANPRGYHYWVSLVDALMLANEYALATDILEDARRAGLAGDAAGELVERLVAHAAQKKASVRIGREPPAKLKDEITRLYNEEKFNEVVTLGRKLVKQFPASNLGYKSLGAALMRLGQREKAEPYMLKVLERDPTDIDILSNYGLLLAARGELVQAEVLLRRALHKAPGFMQAWFNLGIVMRGQARLEAAERAYRSALEIEGHNVGVLLNYSLLLTEMNRFIEAEQCIRKAIALKPDLVNAYVGLGILLKDQGHMHESIAALRQAIEVDPQDPSAHSTLLFVINCIPEMDPYERFAAYQEFNRRFAEPFHKHWRAHTNDRSTARRLRVGYVAPVFRTHSCVMFLEPLLAQHDHERVELFAYAEQYELEDVVTDRYRTYFEHWRDTKGISDDQLAALIRHDQIDVLIDIAGQTRGHRLGAFARKPAPVSLHWLDSGYTTGLTAIDYYLTDAATAPVGCESLFSETPWRLPRAAFVYRPLGYPGEVNALPALERGYVTFGTLTRAMRLNQRLIAAWARLLNQVPNSHLAINSNNFSHPQTRELWLQRFEDLGIARERLEIGYQSPPWDVLRGMDIALDCFPQNSGTTLLESLYMGLPFVTLAGTPSMGTLGASVLTGLGRPEWIAHSEDEYVDKLVALASDLPALATIRAGLRQEMQASAVMDESGFARDVEDAYFAMFQKWAETHPEGARP</sequence>
<accession>A0A4R2N3I0</accession>
<keyword evidence="5 10" id="KW-0808">Transferase</keyword>
<feature type="repeat" description="TPR" evidence="8">
    <location>
        <begin position="60"/>
        <end position="93"/>
    </location>
</feature>
<dbReference type="SUPFAM" id="SSF48452">
    <property type="entry name" value="TPR-like"/>
    <property type="match status" value="2"/>
</dbReference>
<evidence type="ECO:0000313" key="11">
    <source>
        <dbReference type="Proteomes" id="UP000295182"/>
    </source>
</evidence>
<dbReference type="EC" id="2.4.1.255" evidence="3"/>
<dbReference type="Pfam" id="PF13181">
    <property type="entry name" value="TPR_8"/>
    <property type="match status" value="2"/>
</dbReference>
<evidence type="ECO:0000256" key="5">
    <source>
        <dbReference type="ARBA" id="ARBA00022679"/>
    </source>
</evidence>
<organism evidence="10 11">
    <name type="scientific">Simplicispira metamorpha</name>
    <dbReference type="NCBI Taxonomy" id="80881"/>
    <lineage>
        <taxon>Bacteria</taxon>
        <taxon>Pseudomonadati</taxon>
        <taxon>Pseudomonadota</taxon>
        <taxon>Betaproteobacteria</taxon>
        <taxon>Burkholderiales</taxon>
        <taxon>Comamonadaceae</taxon>
        <taxon>Simplicispira</taxon>
    </lineage>
</organism>
<dbReference type="Gene3D" id="1.25.40.10">
    <property type="entry name" value="Tetratricopeptide repeat domain"/>
    <property type="match status" value="2"/>
</dbReference>
<keyword evidence="4" id="KW-0328">Glycosyltransferase</keyword>
<feature type="repeat" description="TPR" evidence="8">
    <location>
        <begin position="325"/>
        <end position="358"/>
    </location>
</feature>
<dbReference type="PANTHER" id="PTHR44835">
    <property type="entry name" value="UDP-N-ACETYLGLUCOSAMINE--PEPTIDE N-ACETYLGLUCOSAMINYLTRANSFERASE SPINDLY-RELATED"/>
    <property type="match status" value="1"/>
</dbReference>
<dbReference type="EMBL" id="SLXH01000030">
    <property type="protein sequence ID" value="TCP14451.1"/>
    <property type="molecule type" value="Genomic_DNA"/>
</dbReference>
<evidence type="ECO:0000259" key="9">
    <source>
        <dbReference type="Pfam" id="PF13844"/>
    </source>
</evidence>
<comment type="similarity">
    <text evidence="2">Belongs to the glycosyltransferase 41 family. O-GlcNAc transferase subfamily.</text>
</comment>
<dbReference type="InterPro" id="IPR019734">
    <property type="entry name" value="TPR_rpt"/>
</dbReference>
<dbReference type="InterPro" id="IPR051939">
    <property type="entry name" value="Glycosyltr_41/O-GlcNAc_trsf"/>
</dbReference>
<dbReference type="SUPFAM" id="SSF53756">
    <property type="entry name" value="UDP-Glycosyltransferase/glycogen phosphorylase"/>
    <property type="match status" value="1"/>
</dbReference>
<feature type="repeat" description="TPR" evidence="8">
    <location>
        <begin position="189"/>
        <end position="222"/>
    </location>
</feature>
<keyword evidence="11" id="KW-1185">Reference proteome</keyword>
<proteinExistence type="inferred from homology"/>
<evidence type="ECO:0000256" key="2">
    <source>
        <dbReference type="ARBA" id="ARBA00005386"/>
    </source>
</evidence>